<dbReference type="RefSeq" id="WP_229344608.1">
    <property type="nucleotide sequence ID" value="NZ_JAINUL010000001.1"/>
</dbReference>
<keyword evidence="3" id="KW-1185">Reference proteome</keyword>
<dbReference type="EMBL" id="JAINUL010000001">
    <property type="protein sequence ID" value="MCC0100714.1"/>
    <property type="molecule type" value="Genomic_DNA"/>
</dbReference>
<gene>
    <name evidence="2" type="ORF">K7B10_39370</name>
</gene>
<evidence type="ECO:0000313" key="3">
    <source>
        <dbReference type="Proteomes" id="UP001520654"/>
    </source>
</evidence>
<accession>A0ABS8EIE0</accession>
<feature type="region of interest" description="Disordered" evidence="1">
    <location>
        <begin position="79"/>
        <end position="100"/>
    </location>
</feature>
<organism evidence="2 3">
    <name type="scientific">Streptomyces flavotricini</name>
    <dbReference type="NCBI Taxonomy" id="66888"/>
    <lineage>
        <taxon>Bacteria</taxon>
        <taxon>Bacillati</taxon>
        <taxon>Actinomycetota</taxon>
        <taxon>Actinomycetes</taxon>
        <taxon>Kitasatosporales</taxon>
        <taxon>Streptomycetaceae</taxon>
        <taxon>Streptomyces</taxon>
    </lineage>
</organism>
<proteinExistence type="predicted"/>
<evidence type="ECO:0000313" key="2">
    <source>
        <dbReference type="EMBL" id="MCC0100714.1"/>
    </source>
</evidence>
<protein>
    <submittedName>
        <fullName evidence="2">Uncharacterized protein</fullName>
    </submittedName>
</protein>
<name>A0ABS8EIE0_9ACTN</name>
<evidence type="ECO:0000256" key="1">
    <source>
        <dbReference type="SAM" id="MobiDB-lite"/>
    </source>
</evidence>
<sequence>MTNDDSPHGYRIGRADHECRYPVLVDEQQIGRIFRWHGGWLAIPAGTSEPIRRGDGRDGSDAAARYLLEEYRAGRITPQADTRKPDQGTGGRVPLLHPRMRDTDRNQNTARKAVAGLTAYQWEPRGGYPGADNPWAVRCQLCGWEGNRYWSHLRGRNGNPPSPYRHPGCIDADKVRAVIPAYANTSND</sequence>
<comment type="caution">
    <text evidence="2">The sequence shown here is derived from an EMBL/GenBank/DDBJ whole genome shotgun (WGS) entry which is preliminary data.</text>
</comment>
<dbReference type="Proteomes" id="UP001520654">
    <property type="component" value="Unassembled WGS sequence"/>
</dbReference>
<reference evidence="2 3" key="1">
    <citation type="submission" date="2021-08" db="EMBL/GenBank/DDBJ databases">
        <title>Genomic Architecture of Streptomyces flavotricini NGL1 and Streptomyces erythrochromogenes HMS4 With Differential Plant Beneficial attributes and laccase production capabilities.</title>
        <authorList>
            <person name="Salwan R."/>
            <person name="Kaur R."/>
            <person name="Sharma V."/>
        </authorList>
    </citation>
    <scope>NUCLEOTIDE SEQUENCE [LARGE SCALE GENOMIC DNA]</scope>
    <source>
        <strain evidence="2 3">NGL1</strain>
    </source>
</reference>